<organism evidence="2 3">
    <name type="scientific">Pseudonocardia sulfidoxydans NBRC 16205</name>
    <dbReference type="NCBI Taxonomy" id="1223511"/>
    <lineage>
        <taxon>Bacteria</taxon>
        <taxon>Bacillati</taxon>
        <taxon>Actinomycetota</taxon>
        <taxon>Actinomycetes</taxon>
        <taxon>Pseudonocardiales</taxon>
        <taxon>Pseudonocardiaceae</taxon>
        <taxon>Pseudonocardia</taxon>
    </lineage>
</organism>
<dbReference type="GO" id="GO:0016747">
    <property type="term" value="F:acyltransferase activity, transferring groups other than amino-acyl groups"/>
    <property type="evidence" value="ECO:0007669"/>
    <property type="project" value="InterPro"/>
</dbReference>
<dbReference type="PANTHER" id="PTHR43617">
    <property type="entry name" value="L-AMINO ACID N-ACETYLTRANSFERASE"/>
    <property type="match status" value="1"/>
</dbReference>
<dbReference type="SUPFAM" id="SSF55729">
    <property type="entry name" value="Acyl-CoA N-acyltransferases (Nat)"/>
    <property type="match status" value="1"/>
</dbReference>
<dbReference type="AlphaFoldDB" id="A0A511DHU0"/>
<proteinExistence type="predicted"/>
<dbReference type="PROSITE" id="PS51186">
    <property type="entry name" value="GNAT"/>
    <property type="match status" value="1"/>
</dbReference>
<dbReference type="OrthoDB" id="5243635at2"/>
<gene>
    <name evidence="2" type="ORF">PSU4_33130</name>
</gene>
<dbReference type="InterPro" id="IPR000182">
    <property type="entry name" value="GNAT_dom"/>
</dbReference>
<keyword evidence="2" id="KW-0808">Transferase</keyword>
<protein>
    <submittedName>
        <fullName evidence="2">N-acetyltransferase</fullName>
    </submittedName>
</protein>
<dbReference type="EMBL" id="BJVJ01000032">
    <property type="protein sequence ID" value="GEL24359.1"/>
    <property type="molecule type" value="Genomic_DNA"/>
</dbReference>
<evidence type="ECO:0000259" key="1">
    <source>
        <dbReference type="PROSITE" id="PS51186"/>
    </source>
</evidence>
<dbReference type="Pfam" id="PF00583">
    <property type="entry name" value="Acetyltransf_1"/>
    <property type="match status" value="1"/>
</dbReference>
<name>A0A511DHU0_9PSEU</name>
<accession>A0A511DHU0</accession>
<keyword evidence="3" id="KW-1185">Reference proteome</keyword>
<dbReference type="Gene3D" id="3.40.630.30">
    <property type="match status" value="1"/>
</dbReference>
<dbReference type="CDD" id="cd04301">
    <property type="entry name" value="NAT_SF"/>
    <property type="match status" value="1"/>
</dbReference>
<feature type="domain" description="N-acetyltransferase" evidence="1">
    <location>
        <begin position="12"/>
        <end position="174"/>
    </location>
</feature>
<dbReference type="InterPro" id="IPR016181">
    <property type="entry name" value="Acyl_CoA_acyltransferase"/>
</dbReference>
<dbReference type="Proteomes" id="UP000321685">
    <property type="component" value="Unassembled WGS sequence"/>
</dbReference>
<reference evidence="2 3" key="1">
    <citation type="submission" date="2019-07" db="EMBL/GenBank/DDBJ databases">
        <title>Whole genome shotgun sequence of Pseudonocardia sulfidoxydans NBRC 16205.</title>
        <authorList>
            <person name="Hosoyama A."/>
            <person name="Uohara A."/>
            <person name="Ohji S."/>
            <person name="Ichikawa N."/>
        </authorList>
    </citation>
    <scope>NUCLEOTIDE SEQUENCE [LARGE SCALE GENOMIC DNA]</scope>
    <source>
        <strain evidence="2 3">NBRC 16205</strain>
    </source>
</reference>
<evidence type="ECO:0000313" key="2">
    <source>
        <dbReference type="EMBL" id="GEL24359.1"/>
    </source>
</evidence>
<evidence type="ECO:0000313" key="3">
    <source>
        <dbReference type="Proteomes" id="UP000321685"/>
    </source>
</evidence>
<sequence>MRASVPCVTSVGQVRPADVDDVDGIARVTVRSWRETYAGILAEHHFDGGAYDRRREQWTRFFASDPPPGRLVVATVDGEVVGFACAGDAHAAEQGFPAARPLHLYAIYVLAAHLGSGLGQALLDEVLDGAPAQLWVLRGNDRAIAFYTRNGFAADGVEFTDPDDPAMVEVRMVR</sequence>
<dbReference type="InterPro" id="IPR050276">
    <property type="entry name" value="MshD_Acetyltransferase"/>
</dbReference>
<comment type="caution">
    <text evidence="2">The sequence shown here is derived from an EMBL/GenBank/DDBJ whole genome shotgun (WGS) entry which is preliminary data.</text>
</comment>